<reference evidence="7 8" key="1">
    <citation type="submission" date="2020-02" db="EMBL/GenBank/DDBJ databases">
        <authorList>
            <person name="Zheng R.K."/>
            <person name="Sun C.M."/>
        </authorList>
    </citation>
    <scope>NUCLEOTIDE SEQUENCE [LARGE SCALE GENOMIC DNA]</scope>
    <source>
        <strain evidence="8">rifampicinis</strain>
    </source>
</reference>
<gene>
    <name evidence="7" type="ORF">G4Y79_03540</name>
</gene>
<dbReference type="GO" id="GO:0140359">
    <property type="term" value="F:ABC-type transporter activity"/>
    <property type="evidence" value="ECO:0007669"/>
    <property type="project" value="InterPro"/>
</dbReference>
<feature type="transmembrane region" description="Helical" evidence="6">
    <location>
        <begin position="20"/>
        <end position="45"/>
    </location>
</feature>
<keyword evidence="8" id="KW-1185">Reference proteome</keyword>
<keyword evidence="3 6" id="KW-0812">Transmembrane</keyword>
<dbReference type="InterPro" id="IPR051449">
    <property type="entry name" value="ABC-2_transporter_component"/>
</dbReference>
<dbReference type="PANTHER" id="PTHR30294:SF29">
    <property type="entry name" value="MULTIDRUG ABC TRANSPORTER PERMEASE YBHS-RELATED"/>
    <property type="match status" value="1"/>
</dbReference>
<evidence type="ECO:0000256" key="2">
    <source>
        <dbReference type="ARBA" id="ARBA00022475"/>
    </source>
</evidence>
<dbReference type="RefSeq" id="WP_195171534.1">
    <property type="nucleotide sequence ID" value="NZ_CP062983.1"/>
</dbReference>
<evidence type="ECO:0000256" key="5">
    <source>
        <dbReference type="ARBA" id="ARBA00023136"/>
    </source>
</evidence>
<feature type="transmembrane region" description="Helical" evidence="6">
    <location>
        <begin position="231"/>
        <end position="250"/>
    </location>
</feature>
<feature type="transmembrane region" description="Helical" evidence="6">
    <location>
        <begin position="65"/>
        <end position="85"/>
    </location>
</feature>
<organism evidence="7 8">
    <name type="scientific">Phototrophicus methaneseepsis</name>
    <dbReference type="NCBI Taxonomy" id="2710758"/>
    <lineage>
        <taxon>Bacteria</taxon>
        <taxon>Bacillati</taxon>
        <taxon>Chloroflexota</taxon>
        <taxon>Candidatus Thermofontia</taxon>
        <taxon>Phototrophicales</taxon>
        <taxon>Phototrophicaceae</taxon>
        <taxon>Phototrophicus</taxon>
    </lineage>
</organism>
<evidence type="ECO:0000256" key="1">
    <source>
        <dbReference type="ARBA" id="ARBA00004651"/>
    </source>
</evidence>
<dbReference type="EMBL" id="CP062983">
    <property type="protein sequence ID" value="QPC83467.1"/>
    <property type="molecule type" value="Genomic_DNA"/>
</dbReference>
<protein>
    <submittedName>
        <fullName evidence="7">ABC transporter permease subunit</fullName>
    </submittedName>
</protein>
<feature type="transmembrane region" description="Helical" evidence="6">
    <location>
        <begin position="105"/>
        <end position="132"/>
    </location>
</feature>
<proteinExistence type="predicted"/>
<feature type="transmembrane region" description="Helical" evidence="6">
    <location>
        <begin position="173"/>
        <end position="196"/>
    </location>
</feature>
<keyword evidence="5 6" id="KW-0472">Membrane</keyword>
<name>A0A7S8EAM8_9CHLR</name>
<dbReference type="KEGG" id="pmet:G4Y79_03540"/>
<dbReference type="Proteomes" id="UP000594468">
    <property type="component" value="Chromosome"/>
</dbReference>
<evidence type="ECO:0000256" key="6">
    <source>
        <dbReference type="SAM" id="Phobius"/>
    </source>
</evidence>
<dbReference type="GO" id="GO:0005886">
    <property type="term" value="C:plasma membrane"/>
    <property type="evidence" value="ECO:0007669"/>
    <property type="project" value="UniProtKB-SubCell"/>
</dbReference>
<evidence type="ECO:0000313" key="8">
    <source>
        <dbReference type="Proteomes" id="UP000594468"/>
    </source>
</evidence>
<keyword evidence="4 6" id="KW-1133">Transmembrane helix</keyword>
<comment type="subcellular location">
    <subcellularLocation>
        <location evidence="1">Cell membrane</location>
        <topology evidence="1">Multi-pass membrane protein</topology>
    </subcellularLocation>
</comment>
<dbReference type="AlphaFoldDB" id="A0A7S8EAM8"/>
<sequence>MRAVWAVFKRELALFFRSPIIYVIAFALMLLMGLVFSTIVASYSANNQSQFAQQLVTANNAVGDYMGLFTFLLFIFAPLLTMRLLAEEQREGTLEVLMTLPMNDWAFVIGKFLAVWAVFTFIELLTLIYVVLLTAMGVPTAGMVFSAYFGAWLYGGAVLALALVWSAVSEDQLVAAFLGAATILVLYLASSFSGLIGNTLGAGAADFMREVGLVVHYQARMLSGLLQAHDVIYFVLIMGISLFITTLIVGSRRWRSN</sequence>
<evidence type="ECO:0000256" key="3">
    <source>
        <dbReference type="ARBA" id="ARBA00022692"/>
    </source>
</evidence>
<accession>A0A7S8EAM8</accession>
<evidence type="ECO:0000313" key="7">
    <source>
        <dbReference type="EMBL" id="QPC83467.1"/>
    </source>
</evidence>
<feature type="transmembrane region" description="Helical" evidence="6">
    <location>
        <begin position="144"/>
        <end position="166"/>
    </location>
</feature>
<dbReference type="Pfam" id="PF12679">
    <property type="entry name" value="ABC2_membrane_2"/>
    <property type="match status" value="1"/>
</dbReference>
<keyword evidence="2" id="KW-1003">Cell membrane</keyword>
<evidence type="ECO:0000256" key="4">
    <source>
        <dbReference type="ARBA" id="ARBA00022989"/>
    </source>
</evidence>
<dbReference type="PANTHER" id="PTHR30294">
    <property type="entry name" value="MEMBRANE COMPONENT OF ABC TRANSPORTER YHHJ-RELATED"/>
    <property type="match status" value="1"/>
</dbReference>